<protein>
    <submittedName>
        <fullName evidence="2">Uncharacterized protein</fullName>
    </submittedName>
</protein>
<feature type="region of interest" description="Disordered" evidence="1">
    <location>
        <begin position="1"/>
        <end position="74"/>
    </location>
</feature>
<dbReference type="Proteomes" id="UP000266152">
    <property type="component" value="Unassembled WGS sequence"/>
</dbReference>
<name>A0A395S8Y4_FUSSP</name>
<evidence type="ECO:0000313" key="3">
    <source>
        <dbReference type="Proteomes" id="UP000266152"/>
    </source>
</evidence>
<feature type="compositionally biased region" description="Polar residues" evidence="1">
    <location>
        <begin position="51"/>
        <end position="67"/>
    </location>
</feature>
<gene>
    <name evidence="2" type="ORF">FSPOR_4995</name>
</gene>
<proteinExistence type="predicted"/>
<dbReference type="EMBL" id="PXOF01000066">
    <property type="protein sequence ID" value="RGP68790.1"/>
    <property type="molecule type" value="Genomic_DNA"/>
</dbReference>
<organism evidence="2 3">
    <name type="scientific">Fusarium sporotrichioides</name>
    <dbReference type="NCBI Taxonomy" id="5514"/>
    <lineage>
        <taxon>Eukaryota</taxon>
        <taxon>Fungi</taxon>
        <taxon>Dikarya</taxon>
        <taxon>Ascomycota</taxon>
        <taxon>Pezizomycotina</taxon>
        <taxon>Sordariomycetes</taxon>
        <taxon>Hypocreomycetidae</taxon>
        <taxon>Hypocreales</taxon>
        <taxon>Nectriaceae</taxon>
        <taxon>Fusarium</taxon>
    </lineage>
</organism>
<accession>A0A395S8Y4</accession>
<keyword evidence="3" id="KW-1185">Reference proteome</keyword>
<sequence>MSRPTWDHDTTTHNEDAPNSGNTTAHCEDAPTTDNTTTHDITTTHDEDASSFDNDPSTSSHHYTASPSDPDDRHHLVHLEAIPFFHNGTVRIVRHARVAFNDYGWLVLN</sequence>
<feature type="compositionally biased region" description="Basic and acidic residues" evidence="1">
    <location>
        <begin position="1"/>
        <end position="16"/>
    </location>
</feature>
<reference evidence="2 3" key="1">
    <citation type="journal article" date="2018" name="PLoS Pathog.">
        <title>Evolution of structural diversity of trichothecenes, a family of toxins produced by plant pathogenic and entomopathogenic fungi.</title>
        <authorList>
            <person name="Proctor R.H."/>
            <person name="McCormick S.P."/>
            <person name="Kim H.S."/>
            <person name="Cardoza R.E."/>
            <person name="Stanley A.M."/>
            <person name="Lindo L."/>
            <person name="Kelly A."/>
            <person name="Brown D.W."/>
            <person name="Lee T."/>
            <person name="Vaughan M.M."/>
            <person name="Alexander N.J."/>
            <person name="Busman M."/>
            <person name="Gutierrez S."/>
        </authorList>
    </citation>
    <scope>NUCLEOTIDE SEQUENCE [LARGE SCALE GENOMIC DNA]</scope>
    <source>
        <strain evidence="2 3">NRRL 3299</strain>
    </source>
</reference>
<evidence type="ECO:0000313" key="2">
    <source>
        <dbReference type="EMBL" id="RGP68790.1"/>
    </source>
</evidence>
<dbReference type="AlphaFoldDB" id="A0A395S8Y4"/>
<comment type="caution">
    <text evidence="2">The sequence shown here is derived from an EMBL/GenBank/DDBJ whole genome shotgun (WGS) entry which is preliminary data.</text>
</comment>
<evidence type="ECO:0000256" key="1">
    <source>
        <dbReference type="SAM" id="MobiDB-lite"/>
    </source>
</evidence>
<feature type="compositionally biased region" description="Low complexity" evidence="1">
    <location>
        <begin position="32"/>
        <end position="41"/>
    </location>
</feature>